<organism evidence="1 2">
    <name type="scientific">Fusarium heterosporum</name>
    <dbReference type="NCBI Taxonomy" id="42747"/>
    <lineage>
        <taxon>Eukaryota</taxon>
        <taxon>Fungi</taxon>
        <taxon>Dikarya</taxon>
        <taxon>Ascomycota</taxon>
        <taxon>Pezizomycotina</taxon>
        <taxon>Sordariomycetes</taxon>
        <taxon>Hypocreomycetidae</taxon>
        <taxon>Hypocreales</taxon>
        <taxon>Nectriaceae</taxon>
        <taxon>Fusarium</taxon>
        <taxon>Fusarium heterosporum species complex</taxon>
    </lineage>
</organism>
<dbReference type="EMBL" id="JAAGWQ010000069">
    <property type="protein sequence ID" value="KAF5671224.1"/>
    <property type="molecule type" value="Genomic_DNA"/>
</dbReference>
<evidence type="ECO:0000313" key="2">
    <source>
        <dbReference type="Proteomes" id="UP000567885"/>
    </source>
</evidence>
<proteinExistence type="predicted"/>
<name>A0A8H5WV48_FUSHE</name>
<dbReference type="Proteomes" id="UP000567885">
    <property type="component" value="Unassembled WGS sequence"/>
</dbReference>
<dbReference type="AlphaFoldDB" id="A0A8H5WV48"/>
<dbReference type="OrthoDB" id="5329807at2759"/>
<protein>
    <submittedName>
        <fullName evidence="1">Uncharacterized protein</fullName>
    </submittedName>
</protein>
<gene>
    <name evidence="1" type="ORF">FHETE_4194</name>
</gene>
<accession>A0A8H5WV48</accession>
<reference evidence="1 2" key="1">
    <citation type="submission" date="2020-05" db="EMBL/GenBank/DDBJ databases">
        <title>Identification and distribution of gene clusters putatively required for synthesis of sphingolipid metabolism inhibitors in phylogenetically diverse species of the filamentous fungus Fusarium.</title>
        <authorList>
            <person name="Kim H.-S."/>
            <person name="Busman M."/>
            <person name="Brown D.W."/>
            <person name="Divon H."/>
            <person name="Uhlig S."/>
            <person name="Proctor R.H."/>
        </authorList>
    </citation>
    <scope>NUCLEOTIDE SEQUENCE [LARGE SCALE GENOMIC DNA]</scope>
    <source>
        <strain evidence="1 2">NRRL 20693</strain>
    </source>
</reference>
<keyword evidence="2" id="KW-1185">Reference proteome</keyword>
<sequence>MQLLESPDPFSLAAADREVDTDMNNIKAFHLYYALSTSSTSEVQLPAYISIFISSMMHYSIALGLALASLAAAIPAPVPQDPIAPEQTDPWAGVIDPWGEYGRKPDNVKRANIEAIKGGYHIGELKISDEEVREHAKRSSVTDYAGKIPGCDYDPSDPSIPKPGWAVNQGVRIPKDGERDNCDNKQSGADHCWTEYRLVEAAIEYFSWQKSGSAVNCPADPGSSCSVAVTGLTQTCSTTGTVETNGWDFKILERSLTVGLAPAGSSLKADLGFSQGISHNWANSEYKLRQTCTTESSAVTCTWVNPDSTPKNLCHQIWYADRVAHVWGQAQRTCAKCSNGNVQQNAGDGNVCVRGQMEFDFRIPLNKLIHCDGRCDSEDPGLNMPPNGERRAYQDVTDWNLNPLRNKLPGE</sequence>
<comment type="caution">
    <text evidence="1">The sequence shown here is derived from an EMBL/GenBank/DDBJ whole genome shotgun (WGS) entry which is preliminary data.</text>
</comment>
<evidence type="ECO:0000313" key="1">
    <source>
        <dbReference type="EMBL" id="KAF5671224.1"/>
    </source>
</evidence>